<dbReference type="Gene3D" id="1.10.10.60">
    <property type="entry name" value="Homeodomain-like"/>
    <property type="match status" value="1"/>
</dbReference>
<proteinExistence type="predicted"/>
<accession>A0ABY6MS07</accession>
<name>A0ABY6MS07_9BURK</name>
<evidence type="ECO:0000256" key="4">
    <source>
        <dbReference type="PROSITE-ProRule" id="PRU00335"/>
    </source>
</evidence>
<dbReference type="InterPro" id="IPR011075">
    <property type="entry name" value="TetR_C"/>
</dbReference>
<dbReference type="PANTHER" id="PTHR47506:SF6">
    <property type="entry name" value="HTH-TYPE TRANSCRIPTIONAL REPRESSOR NEMR"/>
    <property type="match status" value="1"/>
</dbReference>
<gene>
    <name evidence="7" type="ORF">OMP39_14225</name>
</gene>
<keyword evidence="3" id="KW-0804">Transcription</keyword>
<keyword evidence="8" id="KW-1185">Reference proteome</keyword>
<reference evidence="7" key="1">
    <citation type="submission" date="2022-10" db="EMBL/GenBank/DDBJ databases">
        <title>Complete genome sequence of Schlegelella aquatica LMG 23380.</title>
        <authorList>
            <person name="Musilova J."/>
            <person name="Kourilova X."/>
            <person name="Bezdicek M."/>
            <person name="Hermankova K."/>
            <person name="Obruca S."/>
            <person name="Sedlar K."/>
        </authorList>
    </citation>
    <scope>NUCLEOTIDE SEQUENCE</scope>
    <source>
        <strain evidence="7">LMG 23380</strain>
    </source>
</reference>
<evidence type="ECO:0000256" key="1">
    <source>
        <dbReference type="ARBA" id="ARBA00023015"/>
    </source>
</evidence>
<evidence type="ECO:0000313" key="8">
    <source>
        <dbReference type="Proteomes" id="UP001163266"/>
    </source>
</evidence>
<organism evidence="7 8">
    <name type="scientific">Caldimonas aquatica</name>
    <dbReference type="NCBI Taxonomy" id="376175"/>
    <lineage>
        <taxon>Bacteria</taxon>
        <taxon>Pseudomonadati</taxon>
        <taxon>Pseudomonadota</taxon>
        <taxon>Betaproteobacteria</taxon>
        <taxon>Burkholderiales</taxon>
        <taxon>Sphaerotilaceae</taxon>
        <taxon>Caldimonas</taxon>
    </lineage>
</organism>
<feature type="compositionally biased region" description="Basic and acidic residues" evidence="5">
    <location>
        <begin position="17"/>
        <end position="27"/>
    </location>
</feature>
<keyword evidence="1" id="KW-0805">Transcription regulation</keyword>
<evidence type="ECO:0000259" key="6">
    <source>
        <dbReference type="PROSITE" id="PS50977"/>
    </source>
</evidence>
<dbReference type="EMBL" id="CP110257">
    <property type="protein sequence ID" value="UZD54799.1"/>
    <property type="molecule type" value="Genomic_DNA"/>
</dbReference>
<evidence type="ECO:0000256" key="2">
    <source>
        <dbReference type="ARBA" id="ARBA00023125"/>
    </source>
</evidence>
<evidence type="ECO:0000256" key="5">
    <source>
        <dbReference type="SAM" id="MobiDB-lite"/>
    </source>
</evidence>
<dbReference type="RefSeq" id="WP_264892449.1">
    <property type="nucleotide sequence ID" value="NZ_CP110257.1"/>
</dbReference>
<dbReference type="Proteomes" id="UP001163266">
    <property type="component" value="Chromosome"/>
</dbReference>
<feature type="DNA-binding region" description="H-T-H motif" evidence="4">
    <location>
        <begin position="52"/>
        <end position="71"/>
    </location>
</feature>
<dbReference type="Gene3D" id="1.10.357.10">
    <property type="entry name" value="Tetracycline Repressor, domain 2"/>
    <property type="match status" value="1"/>
</dbReference>
<dbReference type="PANTHER" id="PTHR47506">
    <property type="entry name" value="TRANSCRIPTIONAL REGULATORY PROTEIN"/>
    <property type="match status" value="1"/>
</dbReference>
<sequence>MTSTAPDDVPPPEDGGEAARRDPRAARSEQTLAAVVETALQLAIEGGLQAVSFGEVARRLGISKSGAFVRTGSQAALIGLVLDEYDRRFMAEVFQPALAEPRGMPRLDAIVRRWLAVGQRRDAINGALYAFSAFEVRAQDSPWRGRLQQGVSGWRQVIERAVREAVEEGHLRPDTDAVEVAFAINALMFGHMHDFRFLDEERVHERTAEVYGRLMSTYRPGGKDMRPGPSHVTG</sequence>
<feature type="region of interest" description="Disordered" evidence="5">
    <location>
        <begin position="1"/>
        <end position="27"/>
    </location>
</feature>
<evidence type="ECO:0000256" key="3">
    <source>
        <dbReference type="ARBA" id="ARBA00023163"/>
    </source>
</evidence>
<dbReference type="Pfam" id="PF16925">
    <property type="entry name" value="TetR_C_13"/>
    <property type="match status" value="1"/>
</dbReference>
<feature type="domain" description="HTH tetR-type" evidence="6">
    <location>
        <begin position="29"/>
        <end position="89"/>
    </location>
</feature>
<dbReference type="PROSITE" id="PS50977">
    <property type="entry name" value="HTH_TETR_2"/>
    <property type="match status" value="1"/>
</dbReference>
<protein>
    <submittedName>
        <fullName evidence="7">TetR/AcrR family transcriptional regulator</fullName>
    </submittedName>
</protein>
<keyword evidence="2 4" id="KW-0238">DNA-binding</keyword>
<evidence type="ECO:0000313" key="7">
    <source>
        <dbReference type="EMBL" id="UZD54799.1"/>
    </source>
</evidence>
<dbReference type="InterPro" id="IPR009057">
    <property type="entry name" value="Homeodomain-like_sf"/>
</dbReference>
<dbReference type="SUPFAM" id="SSF46689">
    <property type="entry name" value="Homeodomain-like"/>
    <property type="match status" value="1"/>
</dbReference>
<dbReference type="InterPro" id="IPR036271">
    <property type="entry name" value="Tet_transcr_reg_TetR-rel_C_sf"/>
</dbReference>
<dbReference type="InterPro" id="IPR001647">
    <property type="entry name" value="HTH_TetR"/>
</dbReference>
<dbReference type="SUPFAM" id="SSF48498">
    <property type="entry name" value="Tetracyclin repressor-like, C-terminal domain"/>
    <property type="match status" value="1"/>
</dbReference>